<evidence type="ECO:0000313" key="4">
    <source>
        <dbReference type="EMBL" id="AFM26604.1"/>
    </source>
</evidence>
<name>I4CAL3_DESTA</name>
<feature type="repeat" description="ANK" evidence="3">
    <location>
        <begin position="229"/>
        <end position="264"/>
    </location>
</feature>
<dbReference type="KEGG" id="dti:Desti_3962"/>
<dbReference type="PROSITE" id="PS50088">
    <property type="entry name" value="ANK_REPEAT"/>
    <property type="match status" value="4"/>
</dbReference>
<dbReference type="eggNOG" id="COG0666">
    <property type="taxonomic scope" value="Bacteria"/>
</dbReference>
<dbReference type="Gene3D" id="1.25.40.20">
    <property type="entry name" value="Ankyrin repeat-containing domain"/>
    <property type="match status" value="2"/>
</dbReference>
<dbReference type="InterPro" id="IPR002110">
    <property type="entry name" value="Ankyrin_rpt"/>
</dbReference>
<evidence type="ECO:0000256" key="2">
    <source>
        <dbReference type="ARBA" id="ARBA00023043"/>
    </source>
</evidence>
<dbReference type="PANTHER" id="PTHR24189:SF50">
    <property type="entry name" value="ANKYRIN REPEAT AND SOCS BOX PROTEIN 2"/>
    <property type="match status" value="1"/>
</dbReference>
<evidence type="ECO:0000313" key="5">
    <source>
        <dbReference type="Proteomes" id="UP000006055"/>
    </source>
</evidence>
<dbReference type="InterPro" id="IPR050745">
    <property type="entry name" value="Multifunctional_regulatory"/>
</dbReference>
<dbReference type="PANTHER" id="PTHR24189">
    <property type="entry name" value="MYOTROPHIN"/>
    <property type="match status" value="1"/>
</dbReference>
<evidence type="ECO:0000256" key="3">
    <source>
        <dbReference type="PROSITE-ProRule" id="PRU00023"/>
    </source>
</evidence>
<feature type="repeat" description="ANK" evidence="3">
    <location>
        <begin position="59"/>
        <end position="93"/>
    </location>
</feature>
<dbReference type="SMART" id="SM00248">
    <property type="entry name" value="ANK"/>
    <property type="match status" value="5"/>
</dbReference>
<dbReference type="SUPFAM" id="SSF48403">
    <property type="entry name" value="Ankyrin repeat"/>
    <property type="match status" value="1"/>
</dbReference>
<evidence type="ECO:0000256" key="1">
    <source>
        <dbReference type="ARBA" id="ARBA00022737"/>
    </source>
</evidence>
<dbReference type="EMBL" id="CP003360">
    <property type="protein sequence ID" value="AFM26604.1"/>
    <property type="molecule type" value="Genomic_DNA"/>
</dbReference>
<keyword evidence="2 3" id="KW-0040">ANK repeat</keyword>
<dbReference type="AlphaFoldDB" id="I4CAL3"/>
<feature type="repeat" description="ANK" evidence="3">
    <location>
        <begin position="127"/>
        <end position="159"/>
    </location>
</feature>
<accession>I4CAL3</accession>
<sequence length="296" mass="31988">MHRSMVAMTVTGVLVIFTVFGPAIHADEKDDFFEAVQKRDLKRVQDLLNKGVDVNAKRNGCTALMLIHWYGVRNSELMKLLLERGADINAKSKRGRTVLTYAAGSCATDIVKYFLDNGADINVREITGDTALILASCELCCDTVKVLLDRGADVNAKNAVGFTALISAVSGCAFGSWARPAQLETKISVDKKCPFDGDTNAPSLRSSPPGGAVKLLLDAGADVNARDDYGRTALMWAIDSHHSFREEDVRLLLERGADVHVKDKQGKTALMRAVALAKFAGANKIAELLKAHGAKE</sequence>
<organism evidence="4 5">
    <name type="scientific">Desulfomonile tiedjei (strain ATCC 49306 / DSM 6799 / DCB-1)</name>
    <dbReference type="NCBI Taxonomy" id="706587"/>
    <lineage>
        <taxon>Bacteria</taxon>
        <taxon>Pseudomonadati</taxon>
        <taxon>Thermodesulfobacteriota</taxon>
        <taxon>Desulfomonilia</taxon>
        <taxon>Desulfomonilales</taxon>
        <taxon>Desulfomonilaceae</taxon>
        <taxon>Desulfomonile</taxon>
    </lineage>
</organism>
<dbReference type="STRING" id="706587.Desti_3962"/>
<proteinExistence type="predicted"/>
<gene>
    <name evidence="4" type="ordered locus">Desti_3962</name>
</gene>
<keyword evidence="5" id="KW-1185">Reference proteome</keyword>
<dbReference type="InterPro" id="IPR036770">
    <property type="entry name" value="Ankyrin_rpt-contain_sf"/>
</dbReference>
<dbReference type="Pfam" id="PF12796">
    <property type="entry name" value="Ank_2"/>
    <property type="match status" value="2"/>
</dbReference>
<feature type="repeat" description="ANK" evidence="3">
    <location>
        <begin position="94"/>
        <end position="126"/>
    </location>
</feature>
<keyword evidence="1" id="KW-0677">Repeat</keyword>
<dbReference type="HOGENOM" id="CLU_000134_18_0_7"/>
<reference evidence="5" key="1">
    <citation type="submission" date="2012-06" db="EMBL/GenBank/DDBJ databases">
        <title>Complete sequence of chromosome of Desulfomonile tiedjei DSM 6799.</title>
        <authorList>
            <person name="Lucas S."/>
            <person name="Copeland A."/>
            <person name="Lapidus A."/>
            <person name="Glavina del Rio T."/>
            <person name="Dalin E."/>
            <person name="Tice H."/>
            <person name="Bruce D."/>
            <person name="Goodwin L."/>
            <person name="Pitluck S."/>
            <person name="Peters L."/>
            <person name="Ovchinnikova G."/>
            <person name="Zeytun A."/>
            <person name="Lu M."/>
            <person name="Kyrpides N."/>
            <person name="Mavromatis K."/>
            <person name="Ivanova N."/>
            <person name="Brettin T."/>
            <person name="Detter J.C."/>
            <person name="Han C."/>
            <person name="Larimer F."/>
            <person name="Land M."/>
            <person name="Hauser L."/>
            <person name="Markowitz V."/>
            <person name="Cheng J.-F."/>
            <person name="Hugenholtz P."/>
            <person name="Woyke T."/>
            <person name="Wu D."/>
            <person name="Spring S."/>
            <person name="Schroeder M."/>
            <person name="Brambilla E."/>
            <person name="Klenk H.-P."/>
            <person name="Eisen J.A."/>
        </authorList>
    </citation>
    <scope>NUCLEOTIDE SEQUENCE [LARGE SCALE GENOMIC DNA]</scope>
    <source>
        <strain evidence="5">ATCC 49306 / DSM 6799 / DCB-1</strain>
    </source>
</reference>
<dbReference type="RefSeq" id="WP_014811730.1">
    <property type="nucleotide sequence ID" value="NC_018025.1"/>
</dbReference>
<dbReference type="OrthoDB" id="5504517at2"/>
<dbReference type="Proteomes" id="UP000006055">
    <property type="component" value="Chromosome"/>
</dbReference>
<dbReference type="PROSITE" id="PS50297">
    <property type="entry name" value="ANK_REP_REGION"/>
    <property type="match status" value="4"/>
</dbReference>
<protein>
    <submittedName>
        <fullName evidence="4">Ankyrin repeat-containing protein</fullName>
    </submittedName>
</protein>